<evidence type="ECO:0000259" key="1">
    <source>
        <dbReference type="Pfam" id="PF01210"/>
    </source>
</evidence>
<gene>
    <name evidence="2" type="ORF">METZ01_LOCUS491456</name>
</gene>
<dbReference type="InterPro" id="IPR011128">
    <property type="entry name" value="G3P_DH_NAD-dep_N"/>
</dbReference>
<dbReference type="InterPro" id="IPR036291">
    <property type="entry name" value="NAD(P)-bd_dom_sf"/>
</dbReference>
<feature type="domain" description="Glycerol-3-phosphate dehydrogenase NAD-dependent N-terminal" evidence="1">
    <location>
        <begin position="1"/>
        <end position="36"/>
    </location>
</feature>
<organism evidence="2">
    <name type="scientific">marine metagenome</name>
    <dbReference type="NCBI Taxonomy" id="408172"/>
    <lineage>
        <taxon>unclassified sequences</taxon>
        <taxon>metagenomes</taxon>
        <taxon>ecological metagenomes</taxon>
    </lineage>
</organism>
<dbReference type="GO" id="GO:0046168">
    <property type="term" value="P:glycerol-3-phosphate catabolic process"/>
    <property type="evidence" value="ECO:0007669"/>
    <property type="project" value="InterPro"/>
</dbReference>
<sequence>VGILGAGSWGTALAALVAKKGHDVHLWAIETQVVREV</sequence>
<feature type="non-terminal residue" evidence="2">
    <location>
        <position position="37"/>
    </location>
</feature>
<dbReference type="AlphaFoldDB" id="A0A383D296"/>
<dbReference type="SUPFAM" id="SSF51735">
    <property type="entry name" value="NAD(P)-binding Rossmann-fold domains"/>
    <property type="match status" value="1"/>
</dbReference>
<evidence type="ECO:0000313" key="2">
    <source>
        <dbReference type="EMBL" id="SVE38602.1"/>
    </source>
</evidence>
<dbReference type="EMBL" id="UINC01213705">
    <property type="protein sequence ID" value="SVE38602.1"/>
    <property type="molecule type" value="Genomic_DNA"/>
</dbReference>
<dbReference type="GO" id="GO:0051287">
    <property type="term" value="F:NAD binding"/>
    <property type="evidence" value="ECO:0007669"/>
    <property type="project" value="InterPro"/>
</dbReference>
<protein>
    <recommendedName>
        <fullName evidence="1">Glycerol-3-phosphate dehydrogenase NAD-dependent N-terminal domain-containing protein</fullName>
    </recommendedName>
</protein>
<dbReference type="Pfam" id="PF01210">
    <property type="entry name" value="NAD_Gly3P_dh_N"/>
    <property type="match status" value="1"/>
</dbReference>
<reference evidence="2" key="1">
    <citation type="submission" date="2018-05" db="EMBL/GenBank/DDBJ databases">
        <authorList>
            <person name="Lanie J.A."/>
            <person name="Ng W.-L."/>
            <person name="Kazmierczak K.M."/>
            <person name="Andrzejewski T.M."/>
            <person name="Davidsen T.M."/>
            <person name="Wayne K.J."/>
            <person name="Tettelin H."/>
            <person name="Glass J.I."/>
            <person name="Rusch D."/>
            <person name="Podicherti R."/>
            <person name="Tsui H.-C.T."/>
            <person name="Winkler M.E."/>
        </authorList>
    </citation>
    <scope>NUCLEOTIDE SEQUENCE</scope>
</reference>
<accession>A0A383D296</accession>
<feature type="non-terminal residue" evidence="2">
    <location>
        <position position="1"/>
    </location>
</feature>
<dbReference type="GO" id="GO:0016616">
    <property type="term" value="F:oxidoreductase activity, acting on the CH-OH group of donors, NAD or NADP as acceptor"/>
    <property type="evidence" value="ECO:0007669"/>
    <property type="project" value="InterPro"/>
</dbReference>
<name>A0A383D296_9ZZZZ</name>
<proteinExistence type="predicted"/>
<dbReference type="Gene3D" id="3.40.50.720">
    <property type="entry name" value="NAD(P)-binding Rossmann-like Domain"/>
    <property type="match status" value="1"/>
</dbReference>